<dbReference type="Proteomes" id="UP001057279">
    <property type="component" value="Linkage Group LG20"/>
</dbReference>
<proteinExistence type="predicted"/>
<accession>A0ACB9UB07</accession>
<comment type="caution">
    <text evidence="1">The sequence shown here is derived from an EMBL/GenBank/DDBJ whole genome shotgun (WGS) entry which is preliminary data.</text>
</comment>
<evidence type="ECO:0000313" key="2">
    <source>
        <dbReference type="Proteomes" id="UP001057279"/>
    </source>
</evidence>
<evidence type="ECO:0000313" key="1">
    <source>
        <dbReference type="EMBL" id="KAI4563798.1"/>
    </source>
</evidence>
<reference evidence="1" key="1">
    <citation type="submission" date="2022-03" db="EMBL/GenBank/DDBJ databases">
        <title>Genomic analyses of argali, domestic sheep and their hybrids provide insights into chromosomal evolution, heterosis and genetic basis of agronomic traits.</title>
        <authorList>
            <person name="Li M."/>
        </authorList>
    </citation>
    <scope>NUCLEOTIDE SEQUENCE</scope>
    <source>
        <strain evidence="1">F1 hybrid</strain>
    </source>
</reference>
<keyword evidence="2" id="KW-1185">Reference proteome</keyword>
<protein>
    <submittedName>
        <fullName evidence="1">Uncharacterized protein</fullName>
    </submittedName>
</protein>
<gene>
    <name evidence="1" type="ORF">MJG53_016372</name>
</gene>
<sequence length="60" mass="6759">LISVSKGTKKNMFVRILNLWGTFCLMVDPLDIPDVSESRFGFSLPRMRLNNSKGIYVGPV</sequence>
<organism evidence="1 2">
    <name type="scientific">Ovis ammon polii x Ovis aries</name>
    <dbReference type="NCBI Taxonomy" id="2918886"/>
    <lineage>
        <taxon>Eukaryota</taxon>
        <taxon>Metazoa</taxon>
        <taxon>Chordata</taxon>
        <taxon>Craniata</taxon>
        <taxon>Vertebrata</taxon>
        <taxon>Euteleostomi</taxon>
        <taxon>Mammalia</taxon>
        <taxon>Eutheria</taxon>
        <taxon>Laurasiatheria</taxon>
        <taxon>Artiodactyla</taxon>
        <taxon>Ruminantia</taxon>
        <taxon>Pecora</taxon>
        <taxon>Bovidae</taxon>
        <taxon>Caprinae</taxon>
        <taxon>Ovis</taxon>
    </lineage>
</organism>
<dbReference type="EMBL" id="CM043045">
    <property type="protein sequence ID" value="KAI4563798.1"/>
    <property type="molecule type" value="Genomic_DNA"/>
</dbReference>
<name>A0ACB9UB07_9CETA</name>
<feature type="non-terminal residue" evidence="1">
    <location>
        <position position="1"/>
    </location>
</feature>